<keyword evidence="1" id="KW-0238">DNA-binding</keyword>
<proteinExistence type="predicted"/>
<evidence type="ECO:0000256" key="1">
    <source>
        <dbReference type="ARBA" id="ARBA00023125"/>
    </source>
</evidence>
<evidence type="ECO:0000259" key="4">
    <source>
        <dbReference type="PROSITE" id="PS51737"/>
    </source>
</evidence>
<dbReference type="PANTHER" id="PTHR30461:SF2">
    <property type="entry name" value="SERINE RECOMBINASE PINE-RELATED"/>
    <property type="match status" value="1"/>
</dbReference>
<evidence type="ECO:0000313" key="5">
    <source>
        <dbReference type="EMBL" id="QJH98566.1"/>
    </source>
</evidence>
<dbReference type="Gene3D" id="3.40.50.1390">
    <property type="entry name" value="Resolvase, N-terminal catalytic domain"/>
    <property type="match status" value="1"/>
</dbReference>
<reference evidence="5" key="1">
    <citation type="submission" date="2020-03" db="EMBL/GenBank/DDBJ databases">
        <title>The deep terrestrial virosphere.</title>
        <authorList>
            <person name="Holmfeldt K."/>
            <person name="Nilsson E."/>
            <person name="Simone D."/>
            <person name="Lopez-Fernandez M."/>
            <person name="Wu X."/>
            <person name="de Brujin I."/>
            <person name="Lundin D."/>
            <person name="Andersson A."/>
            <person name="Bertilsson S."/>
            <person name="Dopson M."/>
        </authorList>
    </citation>
    <scope>NUCLEOTIDE SEQUENCE</scope>
    <source>
        <strain evidence="5">TM448B01340</strain>
    </source>
</reference>
<dbReference type="InterPro" id="IPR006119">
    <property type="entry name" value="Resolv_N"/>
</dbReference>
<dbReference type="Pfam" id="PF07508">
    <property type="entry name" value="Recombinase"/>
    <property type="match status" value="1"/>
</dbReference>
<feature type="domain" description="Recombinase" evidence="4">
    <location>
        <begin position="173"/>
        <end position="297"/>
    </location>
</feature>
<dbReference type="AlphaFoldDB" id="A0A6M3XLC5"/>
<protein>
    <submittedName>
        <fullName evidence="5">Putative resolvase domain containing protein</fullName>
    </submittedName>
</protein>
<dbReference type="EMBL" id="MT144740">
    <property type="protein sequence ID" value="QJH98566.1"/>
    <property type="molecule type" value="Genomic_DNA"/>
</dbReference>
<dbReference type="InterPro" id="IPR011109">
    <property type="entry name" value="DNA_bind_recombinase_dom"/>
</dbReference>
<dbReference type="PANTHER" id="PTHR30461">
    <property type="entry name" value="DNA-INVERTASE FROM LAMBDOID PROPHAGE"/>
    <property type="match status" value="1"/>
</dbReference>
<dbReference type="InterPro" id="IPR050639">
    <property type="entry name" value="SSR_resolvase"/>
</dbReference>
<dbReference type="SMART" id="SM00857">
    <property type="entry name" value="Resolvase"/>
    <property type="match status" value="1"/>
</dbReference>
<dbReference type="PROSITE" id="PS51736">
    <property type="entry name" value="RECOMBINASES_3"/>
    <property type="match status" value="1"/>
</dbReference>
<feature type="domain" description="Resolvase/invertase-type recombinase catalytic" evidence="3">
    <location>
        <begin position="4"/>
        <end position="161"/>
    </location>
</feature>
<evidence type="ECO:0000259" key="3">
    <source>
        <dbReference type="PROSITE" id="PS51736"/>
    </source>
</evidence>
<dbReference type="InterPro" id="IPR038109">
    <property type="entry name" value="DNA_bind_recomb_sf"/>
</dbReference>
<accession>A0A6M3XLC5</accession>
<dbReference type="SUPFAM" id="SSF53041">
    <property type="entry name" value="Resolvase-like"/>
    <property type="match status" value="1"/>
</dbReference>
<sequence>MTVKAYSYMRFSSAAQREGDSLRRQLKAAHDWAAERPDIELDTTARDLGVSAFKGEHRVKGALAAFLARVQDGKIERGSYFLVESFDRLSRENETVAINLLTSITLAGIKVVTLTDGHVYDDKSDGMEIIRAVLVMSRAHEENKARGKKLAAAWADKKKRARETGEVLTRRGPAWTEFNDTTRKFDLNTERANIIRRIFQEATEGMGGTAIAARLNADLEPPFVDGSDGWHPGYILTILKSPTVCGYYQPTLTTKRPGERMERLGDGDPIPDYYPRIISDELFLRVQDIIHTRNKRGGGRGRRGKAFPNLILGLGRCEVCNGTLVLGNAPNSATARFYRCYQSSRNHRCENKTRYKSSVIEATLEYFLISARADNQEPTSAKVELTAHLDRQADLKRKIDVLLDQLESGSGAVAERLRQRELEMVAIESAIADLKRDERSVANINRADAMMDAVQWMRTMKDLEGDDLYRARAKANALLNDVFDWIIPTGKGLFVGQGEKFRYAEPDLTTFPMYLEPGQPITGAALAEIMGDLPDESDVMGEPLKADAA</sequence>
<gene>
    <name evidence="5" type="ORF">TM448B01340_0020</name>
</gene>
<evidence type="ECO:0000256" key="2">
    <source>
        <dbReference type="ARBA" id="ARBA00023172"/>
    </source>
</evidence>
<dbReference type="InterPro" id="IPR036162">
    <property type="entry name" value="Resolvase-like_N_sf"/>
</dbReference>
<dbReference type="GO" id="GO:0000150">
    <property type="term" value="F:DNA strand exchange activity"/>
    <property type="evidence" value="ECO:0007669"/>
    <property type="project" value="InterPro"/>
</dbReference>
<dbReference type="PROSITE" id="PS51737">
    <property type="entry name" value="RECOMBINASE_DNA_BIND"/>
    <property type="match status" value="1"/>
</dbReference>
<name>A0A6M3XLC5_9ZZZZ</name>
<dbReference type="GO" id="GO:0003677">
    <property type="term" value="F:DNA binding"/>
    <property type="evidence" value="ECO:0007669"/>
    <property type="project" value="UniProtKB-KW"/>
</dbReference>
<keyword evidence="2" id="KW-0233">DNA recombination</keyword>
<organism evidence="5">
    <name type="scientific">viral metagenome</name>
    <dbReference type="NCBI Taxonomy" id="1070528"/>
    <lineage>
        <taxon>unclassified sequences</taxon>
        <taxon>metagenomes</taxon>
        <taxon>organismal metagenomes</taxon>
    </lineage>
</organism>
<dbReference type="Gene3D" id="3.90.1750.20">
    <property type="entry name" value="Putative Large Serine Recombinase, Chain B, Domain 2"/>
    <property type="match status" value="1"/>
</dbReference>
<dbReference type="CDD" id="cd00338">
    <property type="entry name" value="Ser_Recombinase"/>
    <property type="match status" value="1"/>
</dbReference>